<organism evidence="9 10">
    <name type="scientific">Roseimaritima ulvae</name>
    <dbReference type="NCBI Taxonomy" id="980254"/>
    <lineage>
        <taxon>Bacteria</taxon>
        <taxon>Pseudomonadati</taxon>
        <taxon>Planctomycetota</taxon>
        <taxon>Planctomycetia</taxon>
        <taxon>Pirellulales</taxon>
        <taxon>Pirellulaceae</taxon>
        <taxon>Roseimaritima</taxon>
    </lineage>
</organism>
<dbReference type="Proteomes" id="UP000325286">
    <property type="component" value="Chromosome"/>
</dbReference>
<evidence type="ECO:0000313" key="10">
    <source>
        <dbReference type="Proteomes" id="UP000325286"/>
    </source>
</evidence>
<comment type="cofactor">
    <cofactor evidence="1 5">
        <name>Zn(2+)</name>
        <dbReference type="ChEBI" id="CHEBI:29105"/>
    </cofactor>
</comment>
<keyword evidence="4 9" id="KW-0560">Oxidoreductase</keyword>
<dbReference type="InterPro" id="IPR013154">
    <property type="entry name" value="ADH-like_N"/>
</dbReference>
<keyword evidence="3 5" id="KW-0862">Zinc</keyword>
<dbReference type="PANTHER" id="PTHR42813">
    <property type="entry name" value="ZINC-TYPE ALCOHOL DEHYDROGENASE-LIKE"/>
    <property type="match status" value="1"/>
</dbReference>
<comment type="similarity">
    <text evidence="5">Belongs to the zinc-containing alcohol dehydrogenase family.</text>
</comment>
<feature type="region of interest" description="Disordered" evidence="6">
    <location>
        <begin position="351"/>
        <end position="378"/>
    </location>
</feature>
<dbReference type="EMBL" id="CP042914">
    <property type="protein sequence ID" value="QEG38805.1"/>
    <property type="molecule type" value="Genomic_DNA"/>
</dbReference>
<dbReference type="CDD" id="cd08283">
    <property type="entry name" value="FDH_like_1"/>
    <property type="match status" value="1"/>
</dbReference>
<dbReference type="EC" id="1.2.98.1" evidence="9"/>
<dbReference type="InterPro" id="IPR013149">
    <property type="entry name" value="ADH-like_C"/>
</dbReference>
<dbReference type="Gene3D" id="3.40.50.720">
    <property type="entry name" value="NAD(P)-binding Rossmann-like Domain"/>
    <property type="match status" value="1"/>
</dbReference>
<keyword evidence="2 5" id="KW-0479">Metal-binding</keyword>
<dbReference type="InterPro" id="IPR011032">
    <property type="entry name" value="GroES-like_sf"/>
</dbReference>
<feature type="domain" description="Alcohol dehydrogenase-like C-terminal" evidence="7">
    <location>
        <begin position="196"/>
        <end position="265"/>
    </location>
</feature>
<dbReference type="InterPro" id="IPR002328">
    <property type="entry name" value="ADH_Zn_CS"/>
</dbReference>
<evidence type="ECO:0000259" key="8">
    <source>
        <dbReference type="Pfam" id="PF08240"/>
    </source>
</evidence>
<dbReference type="KEGG" id="rul:UC8_07630"/>
<reference evidence="9 10" key="1">
    <citation type="submission" date="2019-08" db="EMBL/GenBank/DDBJ databases">
        <title>Deep-cultivation of Planctomycetes and their phenomic and genomic characterization uncovers novel biology.</title>
        <authorList>
            <person name="Wiegand S."/>
            <person name="Jogler M."/>
            <person name="Boedeker C."/>
            <person name="Pinto D."/>
            <person name="Vollmers J."/>
            <person name="Rivas-Marin E."/>
            <person name="Kohn T."/>
            <person name="Peeters S.H."/>
            <person name="Heuer A."/>
            <person name="Rast P."/>
            <person name="Oberbeckmann S."/>
            <person name="Bunk B."/>
            <person name="Jeske O."/>
            <person name="Meyerdierks A."/>
            <person name="Storesund J.E."/>
            <person name="Kallscheuer N."/>
            <person name="Luecker S."/>
            <person name="Lage O.M."/>
            <person name="Pohl T."/>
            <person name="Merkel B.J."/>
            <person name="Hornburger P."/>
            <person name="Mueller R.-W."/>
            <person name="Bruemmer F."/>
            <person name="Labrenz M."/>
            <person name="Spormann A.M."/>
            <person name="Op den Camp H."/>
            <person name="Overmann J."/>
            <person name="Amann R."/>
            <person name="Jetten M.S.M."/>
            <person name="Mascher T."/>
            <person name="Medema M.H."/>
            <person name="Devos D.P."/>
            <person name="Kaster A.-K."/>
            <person name="Ovreas L."/>
            <person name="Rohde M."/>
            <person name="Galperin M.Y."/>
            <person name="Jogler C."/>
        </authorList>
    </citation>
    <scope>NUCLEOTIDE SEQUENCE [LARGE SCALE GENOMIC DNA]</scope>
    <source>
        <strain evidence="9 10">UC8</strain>
    </source>
</reference>
<evidence type="ECO:0000256" key="2">
    <source>
        <dbReference type="ARBA" id="ARBA00022723"/>
    </source>
</evidence>
<evidence type="ECO:0000259" key="7">
    <source>
        <dbReference type="Pfam" id="PF00107"/>
    </source>
</evidence>
<dbReference type="SUPFAM" id="SSF50129">
    <property type="entry name" value="GroES-like"/>
    <property type="match status" value="1"/>
</dbReference>
<dbReference type="SUPFAM" id="SSF51735">
    <property type="entry name" value="NAD(P)-binding Rossmann-fold domains"/>
    <property type="match status" value="1"/>
</dbReference>
<dbReference type="PANTHER" id="PTHR42813:SF2">
    <property type="entry name" value="DEHYDROGENASE, ZINC-CONTAINING, PUTATIVE (AFU_ORTHOLOGUE AFUA_2G02810)-RELATED"/>
    <property type="match status" value="1"/>
</dbReference>
<feature type="domain" description="Alcohol dehydrogenase-like N-terminal" evidence="8">
    <location>
        <begin position="25"/>
        <end position="152"/>
    </location>
</feature>
<proteinExistence type="inferred from homology"/>
<feature type="compositionally biased region" description="Polar residues" evidence="6">
    <location>
        <begin position="352"/>
        <end position="375"/>
    </location>
</feature>
<dbReference type="OrthoDB" id="239596at2"/>
<dbReference type="PROSITE" id="PS00059">
    <property type="entry name" value="ADH_ZINC"/>
    <property type="match status" value="1"/>
</dbReference>
<evidence type="ECO:0000256" key="1">
    <source>
        <dbReference type="ARBA" id="ARBA00001947"/>
    </source>
</evidence>
<evidence type="ECO:0000256" key="5">
    <source>
        <dbReference type="RuleBase" id="RU361277"/>
    </source>
</evidence>
<dbReference type="GO" id="GO:0047895">
    <property type="term" value="F:formaldehyde dismutase activity"/>
    <property type="evidence" value="ECO:0007669"/>
    <property type="project" value="UniProtKB-EC"/>
</dbReference>
<dbReference type="RefSeq" id="WP_068141119.1">
    <property type="nucleotide sequence ID" value="NZ_CP042914.1"/>
</dbReference>
<dbReference type="Gene3D" id="3.90.180.10">
    <property type="entry name" value="Medium-chain alcohol dehydrogenases, catalytic domain"/>
    <property type="match status" value="1"/>
</dbReference>
<protein>
    <submittedName>
        <fullName evidence="9">Formaldehyde dismutase</fullName>
        <ecNumber evidence="9">1.2.98.1</ecNumber>
    </submittedName>
</protein>
<dbReference type="GO" id="GO:0008270">
    <property type="term" value="F:zinc ion binding"/>
    <property type="evidence" value="ECO:0007669"/>
    <property type="project" value="InterPro"/>
</dbReference>
<keyword evidence="10" id="KW-1185">Reference proteome</keyword>
<evidence type="ECO:0000256" key="3">
    <source>
        <dbReference type="ARBA" id="ARBA00022833"/>
    </source>
</evidence>
<sequence length="414" mass="44729">MKAICWYGKQDVRVETVPDPQILNPRDAIIRVTSTAICGSDLHLYNNVIPSMQAGDILGHEFMGEVVEVGQKVENLSVGDRVVVPFTIACGNCFFCQKKLWSLCDNSNPNASTAAKMYGYSGSGLFGYSHMFGGYAGGQAEYVRVPFADVGPMKIGEQVSDEHALFLSDILPTGYMAAENANINEGDTVAVWGCGPVGQFAIQSAWWFGASRVIAIDQVEQRLTMARDHGNAETINFDEVDVSAALNEMTGGMGPDCCIDAVGLEAHGTSPDAIYDRVKQATYLGTDRIHALRQAIYCCRKGGTVSIPGVYGGFLDKMPFGAAFGKGLKMAMGQTHVHNYLQPLLDRITGNGHASTGSDGDQAPHDQSTSANRNNRGFDPTYIISHRLPLSEAPDAYRMFNESKGECTKVVLQN</sequence>
<evidence type="ECO:0000256" key="6">
    <source>
        <dbReference type="SAM" id="MobiDB-lite"/>
    </source>
</evidence>
<evidence type="ECO:0000256" key="4">
    <source>
        <dbReference type="ARBA" id="ARBA00023002"/>
    </source>
</evidence>
<accession>A0A5B9QMV0</accession>
<name>A0A5B9QMV0_9BACT</name>
<dbReference type="Pfam" id="PF00107">
    <property type="entry name" value="ADH_zinc_N"/>
    <property type="match status" value="1"/>
</dbReference>
<gene>
    <name evidence="9" type="primary">fdm</name>
    <name evidence="9" type="ORF">UC8_07630</name>
</gene>
<dbReference type="AlphaFoldDB" id="A0A5B9QMV0"/>
<dbReference type="InterPro" id="IPR036291">
    <property type="entry name" value="NAD(P)-bd_dom_sf"/>
</dbReference>
<dbReference type="Pfam" id="PF08240">
    <property type="entry name" value="ADH_N"/>
    <property type="match status" value="1"/>
</dbReference>
<evidence type="ECO:0000313" key="9">
    <source>
        <dbReference type="EMBL" id="QEG38805.1"/>
    </source>
</evidence>